<reference evidence="2" key="1">
    <citation type="submission" date="2016-02" db="EMBL/GenBank/DDBJ databases">
        <authorList>
            <person name="Rodrigo-Torres Lidia"/>
            <person name="Arahal R.David."/>
        </authorList>
    </citation>
    <scope>NUCLEOTIDE SEQUENCE [LARGE SCALE GENOMIC DNA]</scope>
    <source>
        <strain evidence="2">CECT 9029</strain>
    </source>
</reference>
<name>A0A128F7V9_9GAMM</name>
<gene>
    <name evidence="1" type="ORF">GCE9029_03502</name>
</gene>
<protein>
    <submittedName>
        <fullName evidence="1">Uncharacterized protein</fullName>
    </submittedName>
</protein>
<organism evidence="1 2">
    <name type="scientific">Grimontia celer</name>
    <dbReference type="NCBI Taxonomy" id="1796497"/>
    <lineage>
        <taxon>Bacteria</taxon>
        <taxon>Pseudomonadati</taxon>
        <taxon>Pseudomonadota</taxon>
        <taxon>Gammaproteobacteria</taxon>
        <taxon>Vibrionales</taxon>
        <taxon>Vibrionaceae</taxon>
        <taxon>Grimontia</taxon>
    </lineage>
</organism>
<dbReference type="RefSeq" id="WP_062665147.1">
    <property type="nucleotide sequence ID" value="NZ_FIZX01000002.1"/>
</dbReference>
<dbReference type="Proteomes" id="UP000071641">
    <property type="component" value="Unassembled WGS sequence"/>
</dbReference>
<keyword evidence="2" id="KW-1185">Reference proteome</keyword>
<sequence length="115" mass="13384">MKTTKRIRKFFPLDFYGEDRGWRFVIRAYNAAEVFDALMWRSYLSVRRQDFNLLHLAIETFQYVNDYSEGRIAEVAGSHGTLMRVKMLGPVVEVSALNQAYLDKKLLEENLSSVA</sequence>
<dbReference type="EMBL" id="FIZX01000002">
    <property type="protein sequence ID" value="CZF82887.1"/>
    <property type="molecule type" value="Genomic_DNA"/>
</dbReference>
<dbReference type="OrthoDB" id="5820257at2"/>
<dbReference type="AlphaFoldDB" id="A0A128F7V9"/>
<proteinExistence type="predicted"/>
<evidence type="ECO:0000313" key="2">
    <source>
        <dbReference type="Proteomes" id="UP000071641"/>
    </source>
</evidence>
<evidence type="ECO:0000313" key="1">
    <source>
        <dbReference type="EMBL" id="CZF82887.1"/>
    </source>
</evidence>
<accession>A0A128F7V9</accession>